<proteinExistence type="predicted"/>
<protein>
    <submittedName>
        <fullName evidence="1">Uncharacterized protein</fullName>
    </submittedName>
</protein>
<dbReference type="RefSeq" id="WP_342705130.1">
    <property type="nucleotide sequence ID" value="NZ_CP109822.1"/>
</dbReference>
<evidence type="ECO:0000313" key="1">
    <source>
        <dbReference type="EMBL" id="XAE50555.1"/>
    </source>
</evidence>
<dbReference type="EMBL" id="CP109822">
    <property type="protein sequence ID" value="XAE50555.1"/>
    <property type="molecule type" value="Genomic_DNA"/>
</dbReference>
<accession>A0ABZ3DN09</accession>
<evidence type="ECO:0000313" key="2">
    <source>
        <dbReference type="Proteomes" id="UP001448498"/>
    </source>
</evidence>
<dbReference type="Proteomes" id="UP001448498">
    <property type="component" value="Chromosome 3"/>
</dbReference>
<organism evidence="1 2">
    <name type="scientific">Burkholderia arboris</name>
    <dbReference type="NCBI Taxonomy" id="488730"/>
    <lineage>
        <taxon>Bacteria</taxon>
        <taxon>Pseudomonadati</taxon>
        <taxon>Pseudomonadota</taxon>
        <taxon>Betaproteobacteria</taxon>
        <taxon>Burkholderiales</taxon>
        <taxon>Burkholderiaceae</taxon>
        <taxon>Burkholderia</taxon>
        <taxon>Burkholderia cepacia complex</taxon>
    </lineage>
</organism>
<keyword evidence="2" id="KW-1185">Reference proteome</keyword>
<gene>
    <name evidence="1" type="ORF">OHZ10_29120</name>
</gene>
<sequence>MIFRWIRNFLNRPISTPEIASTYAYQAGFKAWENGDSHNPYKDGTESSTHWLLGYRDAEHCEATLW</sequence>
<name>A0ABZ3DN09_9BURK</name>
<reference evidence="1 2" key="1">
    <citation type="submission" date="2022-10" db="EMBL/GenBank/DDBJ databases">
        <title>Genomic of Burkholderia cepacia PN-1.</title>
        <authorList>
            <person name="Yang Y."/>
            <person name="Guan H."/>
            <person name="Huang J."/>
        </authorList>
    </citation>
    <scope>NUCLEOTIDE SEQUENCE [LARGE SCALE GENOMIC DNA]</scope>
    <source>
        <strain evidence="1 2">PN-1</strain>
    </source>
</reference>